<dbReference type="Proteomes" id="UP001515500">
    <property type="component" value="Chromosome 5"/>
</dbReference>
<evidence type="ECO:0000256" key="8">
    <source>
        <dbReference type="ARBA" id="ARBA00022840"/>
    </source>
</evidence>
<keyword evidence="16" id="KW-0418">Kinase</keyword>
<reference evidence="16" key="1">
    <citation type="submission" date="2025-08" db="UniProtKB">
        <authorList>
            <consortium name="RefSeq"/>
        </authorList>
    </citation>
    <scope>IDENTIFICATION</scope>
</reference>
<dbReference type="PROSITE" id="PS50011">
    <property type="entry name" value="PROTEIN_KINASE_DOM"/>
    <property type="match status" value="1"/>
</dbReference>
<dbReference type="InterPro" id="IPR001611">
    <property type="entry name" value="Leu-rich_rpt"/>
</dbReference>
<evidence type="ECO:0000256" key="3">
    <source>
        <dbReference type="ARBA" id="ARBA00022614"/>
    </source>
</evidence>
<keyword evidence="3" id="KW-0433">Leucine-rich repeat</keyword>
<dbReference type="InterPro" id="IPR001245">
    <property type="entry name" value="Ser-Thr/Tyr_kinase_cat_dom"/>
</dbReference>
<evidence type="ECO:0000256" key="1">
    <source>
        <dbReference type="ARBA" id="ARBA00004370"/>
    </source>
</evidence>
<evidence type="ECO:0000256" key="12">
    <source>
        <dbReference type="SAM" id="Phobius"/>
    </source>
</evidence>
<keyword evidence="4 12" id="KW-0812">Transmembrane</keyword>
<evidence type="ECO:0000256" key="7">
    <source>
        <dbReference type="ARBA" id="ARBA00022741"/>
    </source>
</evidence>
<dbReference type="RefSeq" id="XP_039123452.1">
    <property type="nucleotide sequence ID" value="XM_039267518.1"/>
</dbReference>
<keyword evidence="16" id="KW-0675">Receptor</keyword>
<dbReference type="InterPro" id="IPR011009">
    <property type="entry name" value="Kinase-like_dom_sf"/>
</dbReference>
<dbReference type="GeneID" id="120260073"/>
<evidence type="ECO:0000256" key="6">
    <source>
        <dbReference type="ARBA" id="ARBA00022737"/>
    </source>
</evidence>
<evidence type="ECO:0000256" key="4">
    <source>
        <dbReference type="ARBA" id="ARBA00022692"/>
    </source>
</evidence>
<evidence type="ECO:0000256" key="11">
    <source>
        <dbReference type="SAM" id="MobiDB-lite"/>
    </source>
</evidence>
<dbReference type="InterPro" id="IPR032675">
    <property type="entry name" value="LRR_dom_sf"/>
</dbReference>
<keyword evidence="9 12" id="KW-1133">Transmembrane helix</keyword>
<dbReference type="Gene3D" id="1.10.510.10">
    <property type="entry name" value="Transferase(Phosphotransferase) domain 1"/>
    <property type="match status" value="1"/>
</dbReference>
<dbReference type="SUPFAM" id="SSF56112">
    <property type="entry name" value="Protein kinase-like (PK-like)"/>
    <property type="match status" value="1"/>
</dbReference>
<feature type="domain" description="Protein kinase" evidence="14">
    <location>
        <begin position="373"/>
        <end position="640"/>
    </location>
</feature>
<evidence type="ECO:0000256" key="2">
    <source>
        <dbReference type="ARBA" id="ARBA00022553"/>
    </source>
</evidence>
<feature type="transmembrane region" description="Helical" evidence="12">
    <location>
        <begin position="286"/>
        <end position="308"/>
    </location>
</feature>
<proteinExistence type="predicted"/>
<dbReference type="PANTHER" id="PTHR48010:SF76">
    <property type="entry name" value="INACTIVE RECEPTOR KINASE RLK902-RELATED"/>
    <property type="match status" value="1"/>
</dbReference>
<keyword evidence="16" id="KW-0808">Transferase</keyword>
<dbReference type="InterPro" id="IPR000719">
    <property type="entry name" value="Prot_kinase_dom"/>
</dbReference>
<evidence type="ECO:0000256" key="9">
    <source>
        <dbReference type="ARBA" id="ARBA00022989"/>
    </source>
</evidence>
<feature type="compositionally biased region" description="Pro residues" evidence="11">
    <location>
        <begin position="245"/>
        <end position="267"/>
    </location>
</feature>
<keyword evidence="15" id="KW-1185">Reference proteome</keyword>
<keyword evidence="6" id="KW-0677">Repeat</keyword>
<dbReference type="FunFam" id="3.30.200.20:FF:000307">
    <property type="entry name" value="pollen receptor-like kinase 1"/>
    <property type="match status" value="1"/>
</dbReference>
<dbReference type="InterPro" id="IPR013210">
    <property type="entry name" value="LRR_N_plant-typ"/>
</dbReference>
<dbReference type="Pfam" id="PF07714">
    <property type="entry name" value="PK_Tyr_Ser-Thr"/>
    <property type="match status" value="1"/>
</dbReference>
<dbReference type="PANTHER" id="PTHR48010">
    <property type="entry name" value="OS05G0588300 PROTEIN"/>
    <property type="match status" value="1"/>
</dbReference>
<protein>
    <submittedName>
        <fullName evidence="16">Probable inactive receptor kinase At1g48480</fullName>
    </submittedName>
</protein>
<feature type="region of interest" description="Disordered" evidence="11">
    <location>
        <begin position="236"/>
        <end position="281"/>
    </location>
</feature>
<keyword evidence="10 12" id="KW-0472">Membrane</keyword>
<comment type="subcellular location">
    <subcellularLocation>
        <location evidence="1">Membrane</location>
    </subcellularLocation>
</comment>
<keyword evidence="8" id="KW-0067">ATP-binding</keyword>
<keyword evidence="5 13" id="KW-0732">Signal</keyword>
<evidence type="ECO:0000256" key="13">
    <source>
        <dbReference type="SAM" id="SignalP"/>
    </source>
</evidence>
<evidence type="ECO:0000313" key="15">
    <source>
        <dbReference type="Proteomes" id="UP001515500"/>
    </source>
</evidence>
<evidence type="ECO:0000256" key="10">
    <source>
        <dbReference type="ARBA" id="ARBA00023136"/>
    </source>
</evidence>
<dbReference type="GO" id="GO:0004672">
    <property type="term" value="F:protein kinase activity"/>
    <property type="evidence" value="ECO:0007669"/>
    <property type="project" value="InterPro"/>
</dbReference>
<name>A0AB40B857_DIOCR</name>
<accession>A0AB40B857</accession>
<dbReference type="Pfam" id="PF00560">
    <property type="entry name" value="LRR_1"/>
    <property type="match status" value="4"/>
</dbReference>
<evidence type="ECO:0000259" key="14">
    <source>
        <dbReference type="PROSITE" id="PS50011"/>
    </source>
</evidence>
<dbReference type="Gene3D" id="3.80.10.10">
    <property type="entry name" value="Ribonuclease Inhibitor"/>
    <property type="match status" value="2"/>
</dbReference>
<organism evidence="15 16">
    <name type="scientific">Dioscorea cayennensis subsp. rotundata</name>
    <name type="common">White Guinea yam</name>
    <name type="synonym">Dioscorea rotundata</name>
    <dbReference type="NCBI Taxonomy" id="55577"/>
    <lineage>
        <taxon>Eukaryota</taxon>
        <taxon>Viridiplantae</taxon>
        <taxon>Streptophyta</taxon>
        <taxon>Embryophyta</taxon>
        <taxon>Tracheophyta</taxon>
        <taxon>Spermatophyta</taxon>
        <taxon>Magnoliopsida</taxon>
        <taxon>Liliopsida</taxon>
        <taxon>Dioscoreales</taxon>
        <taxon>Dioscoreaceae</taxon>
        <taxon>Dioscorea</taxon>
    </lineage>
</organism>
<dbReference type="AlphaFoldDB" id="A0AB40B857"/>
<gene>
    <name evidence="16" type="primary">LOC120260073</name>
</gene>
<feature type="chain" id="PRO_5044330311" evidence="13">
    <location>
        <begin position="39"/>
        <end position="658"/>
    </location>
</feature>
<dbReference type="InterPro" id="IPR050994">
    <property type="entry name" value="At_inactive_RLKs"/>
</dbReference>
<keyword evidence="7" id="KW-0547">Nucleotide-binding</keyword>
<dbReference type="GO" id="GO:0005524">
    <property type="term" value="F:ATP binding"/>
    <property type="evidence" value="ECO:0007669"/>
    <property type="project" value="UniProtKB-KW"/>
</dbReference>
<dbReference type="Gene3D" id="3.30.200.20">
    <property type="entry name" value="Phosphorylase Kinase, domain 1"/>
    <property type="match status" value="1"/>
</dbReference>
<keyword evidence="2" id="KW-0597">Phosphoprotein</keyword>
<dbReference type="GO" id="GO:0016020">
    <property type="term" value="C:membrane"/>
    <property type="evidence" value="ECO:0007669"/>
    <property type="project" value="UniProtKB-SubCell"/>
</dbReference>
<evidence type="ECO:0000313" key="16">
    <source>
        <dbReference type="RefSeq" id="XP_039123452.1"/>
    </source>
</evidence>
<sequence>MSKARPRRYRHRMVELGMVSPPLLLLLLLLSLLPGGAPDLAGDAAALLALRAAVGRSVLRWNASASPCSWRGVSCSDNRVSVLRLPGSGLLGAIPAGTLTNLTALRVLSLRFNGLSGALPSDIGSLRNLNSIILRNNRFSGELPNSLFSLSGLVRLDLSENNFSGGISPGFNNFTGIRTLLLQNNSFSGEMPEMSFSRLKSFNISYNNLTGSIPRGMRSQQASSFLGMSLCGGPLRSCQNETSPTPSPSPPPSPPPPPPPASSPSPPTANRTTGGSSSSSNLSGGAIAGIAVGSAAGVLLLLALLIVFCNRRRRPSSEPPVSVAAATAARPATSAPAVAKNPAPAPAAAAAVEKRLVFVGGQEMGFDLEDLLRASAEVLGKGPIGTTYKAVLEKGEVVAVKRLRDVGVDEKEFRESMEAIGELDHENVVKLRAYYYSRDEKLLVYEFMPLGSLSSFLQGNKSSSQAPLNWSERCSIALSAARGIEYIHSKGSKSSHGGIKSSNILLGRDNEAQLSDNGLAQLITPTENLISGYTAPEVTDTLRITQKSDVYSFGVLLLELISGKAPLQEVHKSKGGADLPGWVQTVAPENWRDVFDPELLKYQDVEEEIVQLLQLGVECASQYQHQRPLMSEVVARIEAIHGSKTLLSEQQQEDSVDP</sequence>
<dbReference type="Pfam" id="PF08263">
    <property type="entry name" value="LRRNT_2"/>
    <property type="match status" value="1"/>
</dbReference>
<dbReference type="SUPFAM" id="SSF52058">
    <property type="entry name" value="L domain-like"/>
    <property type="match status" value="1"/>
</dbReference>
<evidence type="ECO:0000256" key="5">
    <source>
        <dbReference type="ARBA" id="ARBA00022729"/>
    </source>
</evidence>
<dbReference type="FunFam" id="3.80.10.10:FF:000234">
    <property type="entry name" value="Probable inactive receptor kinase RLK902"/>
    <property type="match status" value="1"/>
</dbReference>
<feature type="signal peptide" evidence="13">
    <location>
        <begin position="1"/>
        <end position="38"/>
    </location>
</feature>